<dbReference type="Proteomes" id="UP000199628">
    <property type="component" value="Unassembled WGS sequence"/>
</dbReference>
<protein>
    <submittedName>
        <fullName evidence="1">Homeodomain-like domain-containing protein</fullName>
    </submittedName>
</protein>
<evidence type="ECO:0000313" key="2">
    <source>
        <dbReference type="Proteomes" id="UP000199628"/>
    </source>
</evidence>
<dbReference type="GO" id="GO:0043565">
    <property type="term" value="F:sequence-specific DNA binding"/>
    <property type="evidence" value="ECO:0007669"/>
    <property type="project" value="InterPro"/>
</dbReference>
<reference evidence="2" key="1">
    <citation type="submission" date="2016-10" db="EMBL/GenBank/DDBJ databases">
        <authorList>
            <person name="Varghese N."/>
            <person name="Submissions S."/>
        </authorList>
    </citation>
    <scope>NUCLEOTIDE SEQUENCE [LARGE SCALE GENOMIC DNA]</scope>
    <source>
        <strain evidence="2">CGMCC 1.9108</strain>
    </source>
</reference>
<evidence type="ECO:0000313" key="1">
    <source>
        <dbReference type="EMBL" id="SDE80536.1"/>
    </source>
</evidence>
<dbReference type="Pfam" id="PF13384">
    <property type="entry name" value="HTH_23"/>
    <property type="match status" value="1"/>
</dbReference>
<gene>
    <name evidence="1" type="ORF">SAMN04488239_1454</name>
</gene>
<sequence length="50" mass="5848">MRYPATEKLEIIRLVERSHLPVTKTLAQLGVPKTTFYRWLTAIRLLARPV</sequence>
<organism evidence="1 2">
    <name type="scientific">Ruegeria marina</name>
    <dbReference type="NCBI Taxonomy" id="639004"/>
    <lineage>
        <taxon>Bacteria</taxon>
        <taxon>Pseudomonadati</taxon>
        <taxon>Pseudomonadota</taxon>
        <taxon>Alphaproteobacteria</taxon>
        <taxon>Rhodobacterales</taxon>
        <taxon>Roseobacteraceae</taxon>
        <taxon>Ruegeria</taxon>
    </lineage>
</organism>
<keyword evidence="2" id="KW-1185">Reference proteome</keyword>
<dbReference type="EMBL" id="FMZV01000045">
    <property type="protein sequence ID" value="SDE80536.1"/>
    <property type="molecule type" value="Genomic_DNA"/>
</dbReference>
<dbReference type="STRING" id="639004.SAMN04488239_1454"/>
<name>A0A1G7FXD2_9RHOB</name>
<dbReference type="InterPro" id="IPR010921">
    <property type="entry name" value="Trp_repressor/repl_initiator"/>
</dbReference>
<keyword evidence="1" id="KW-0238">DNA-binding</keyword>
<accession>A0A1G7FXD2</accession>
<dbReference type="AlphaFoldDB" id="A0A1G7FXD2"/>
<keyword evidence="1" id="KW-0371">Homeobox</keyword>
<dbReference type="SUPFAM" id="SSF48295">
    <property type="entry name" value="TrpR-like"/>
    <property type="match status" value="1"/>
</dbReference>
<proteinExistence type="predicted"/>